<comment type="caution">
    <text evidence="2">The sequence shown here is derived from an EMBL/GenBank/DDBJ whole genome shotgun (WGS) entry which is preliminary data.</text>
</comment>
<proteinExistence type="predicted"/>
<keyword evidence="1" id="KW-0732">Signal</keyword>
<keyword evidence="3" id="KW-1185">Reference proteome</keyword>
<evidence type="ECO:0000313" key="2">
    <source>
        <dbReference type="EMBL" id="RCN35041.1"/>
    </source>
</evidence>
<feature type="signal peptide" evidence="1">
    <location>
        <begin position="1"/>
        <end position="20"/>
    </location>
</feature>
<dbReference type="Proteomes" id="UP000252519">
    <property type="component" value="Unassembled WGS sequence"/>
</dbReference>
<dbReference type="OrthoDB" id="10460480at2759"/>
<protein>
    <recommendedName>
        <fullName evidence="4">Receptor ligand binding region domain-containing protein</fullName>
    </recommendedName>
</protein>
<evidence type="ECO:0000313" key="3">
    <source>
        <dbReference type="Proteomes" id="UP000252519"/>
    </source>
</evidence>
<dbReference type="EMBL" id="JOJR01000708">
    <property type="protein sequence ID" value="RCN35041.1"/>
    <property type="molecule type" value="Genomic_DNA"/>
</dbReference>
<evidence type="ECO:0008006" key="4">
    <source>
        <dbReference type="Google" id="ProtNLM"/>
    </source>
</evidence>
<dbReference type="AlphaFoldDB" id="A0A368FS46"/>
<name>A0A368FS46_ANCCA</name>
<sequence>MCSNFCILCSAVNILRFCRATSPDVFPFAMLPLELRYQVFHWQGFGLIFPNGEFSSHGFHFQLSLEDFKRLRLLSRYMNNIVLNYWKFAQRSVRTIIVGSCVDVRLPKGTFERLITSVAESGVVIDQCEFNNCQFQCGVYDLVKFLEISKVQRLAIIGYAARRPIFTNYLLASAYVKKINVAIISGSNCSTLPLFPHAVFQPKNLKTVLEVTLFSW</sequence>
<gene>
    <name evidence="2" type="ORF">ANCCAN_19116</name>
</gene>
<feature type="chain" id="PRO_5016629306" description="Receptor ligand binding region domain-containing protein" evidence="1">
    <location>
        <begin position="21"/>
        <end position="216"/>
    </location>
</feature>
<reference evidence="2 3" key="1">
    <citation type="submission" date="2014-10" db="EMBL/GenBank/DDBJ databases">
        <title>Draft genome of the hookworm Ancylostoma caninum.</title>
        <authorList>
            <person name="Mitreva M."/>
        </authorList>
    </citation>
    <scope>NUCLEOTIDE SEQUENCE [LARGE SCALE GENOMIC DNA]</scope>
    <source>
        <strain evidence="2 3">Baltimore</strain>
    </source>
</reference>
<evidence type="ECO:0000256" key="1">
    <source>
        <dbReference type="SAM" id="SignalP"/>
    </source>
</evidence>
<accession>A0A368FS46</accession>
<organism evidence="2 3">
    <name type="scientific">Ancylostoma caninum</name>
    <name type="common">Dog hookworm</name>
    <dbReference type="NCBI Taxonomy" id="29170"/>
    <lineage>
        <taxon>Eukaryota</taxon>
        <taxon>Metazoa</taxon>
        <taxon>Ecdysozoa</taxon>
        <taxon>Nematoda</taxon>
        <taxon>Chromadorea</taxon>
        <taxon>Rhabditida</taxon>
        <taxon>Rhabditina</taxon>
        <taxon>Rhabditomorpha</taxon>
        <taxon>Strongyloidea</taxon>
        <taxon>Ancylostomatidae</taxon>
        <taxon>Ancylostomatinae</taxon>
        <taxon>Ancylostoma</taxon>
    </lineage>
</organism>